<dbReference type="InterPro" id="IPR029055">
    <property type="entry name" value="Ntn_hydrolases_N"/>
</dbReference>
<accession>A0A2S5A681</accession>
<evidence type="ECO:0000313" key="4">
    <source>
        <dbReference type="Proteomes" id="UP000236893"/>
    </source>
</evidence>
<name>A0A2S5A681_9SPHI</name>
<feature type="domain" description="Glutamine amidotransferase type-2" evidence="2">
    <location>
        <begin position="2"/>
        <end position="253"/>
    </location>
</feature>
<dbReference type="EMBL" id="PQVF01000003">
    <property type="protein sequence ID" value="POY37842.1"/>
    <property type="molecule type" value="Genomic_DNA"/>
</dbReference>
<organism evidence="3 4">
    <name type="scientific">Solitalea longa</name>
    <dbReference type="NCBI Taxonomy" id="2079460"/>
    <lineage>
        <taxon>Bacteria</taxon>
        <taxon>Pseudomonadati</taxon>
        <taxon>Bacteroidota</taxon>
        <taxon>Sphingobacteriia</taxon>
        <taxon>Sphingobacteriales</taxon>
        <taxon>Sphingobacteriaceae</taxon>
        <taxon>Solitalea</taxon>
    </lineage>
</organism>
<gene>
    <name evidence="3" type="ORF">C3K47_04735</name>
</gene>
<protein>
    <recommendedName>
        <fullName evidence="2">Glutamine amidotransferase type-2 domain-containing protein</fullName>
    </recommendedName>
</protein>
<dbReference type="Pfam" id="PF13230">
    <property type="entry name" value="GATase_4"/>
    <property type="match status" value="1"/>
</dbReference>
<dbReference type="AlphaFoldDB" id="A0A2S5A681"/>
<dbReference type="SUPFAM" id="SSF56235">
    <property type="entry name" value="N-terminal nucleophile aminohydrolases (Ntn hydrolases)"/>
    <property type="match status" value="1"/>
</dbReference>
<sequence>MCRMLAKVSLTPTSILDEMLLCPYSMHYLSKNGKMAEDPDTHGEHNDGCGIAFVKNGQIEIHKRDKQHTWDNSYKLIVENVQSQLFIVHNRKASKDLLIDEKRSHPFFYHSFAFCHNGSIHSLMDDAIDNGVTDTELFLKELVDKAENTSSQGIFNSLNILANKYEFSSLTSLLMNNHELFAWRIYNDKNKERAKRFEEYYTLWMKKNEGSVVIASEPLDNEHWEKLPNYIFLHLKPSTDRIDQFRKHITINK</sequence>
<evidence type="ECO:0000256" key="1">
    <source>
        <dbReference type="ARBA" id="ARBA00022962"/>
    </source>
</evidence>
<proteinExistence type="predicted"/>
<dbReference type="PANTHER" id="PTHR42824:SF1">
    <property type="entry name" value="GLUTAMINE AMIDOTRANSFERASE YAFJ-RELATED"/>
    <property type="match status" value="1"/>
</dbReference>
<keyword evidence="1" id="KW-0315">Glutamine amidotransferase</keyword>
<comment type="caution">
    <text evidence="3">The sequence shown here is derived from an EMBL/GenBank/DDBJ whole genome shotgun (WGS) entry which is preliminary data.</text>
</comment>
<dbReference type="OrthoDB" id="321954at2"/>
<evidence type="ECO:0000313" key="3">
    <source>
        <dbReference type="EMBL" id="POY37842.1"/>
    </source>
</evidence>
<reference evidence="3 4" key="1">
    <citation type="submission" date="2018-01" db="EMBL/GenBank/DDBJ databases">
        <authorList>
            <person name="Gaut B.S."/>
            <person name="Morton B.R."/>
            <person name="Clegg M.T."/>
            <person name="Duvall M.R."/>
        </authorList>
    </citation>
    <scope>NUCLEOTIDE SEQUENCE [LARGE SCALE GENOMIC DNA]</scope>
    <source>
        <strain evidence="3 4">HR-AV</strain>
    </source>
</reference>
<evidence type="ECO:0000259" key="2">
    <source>
        <dbReference type="PROSITE" id="PS51278"/>
    </source>
</evidence>
<dbReference type="InterPro" id="IPR026869">
    <property type="entry name" value="EgtC-like"/>
</dbReference>
<dbReference type="PROSITE" id="PS51278">
    <property type="entry name" value="GATASE_TYPE_2"/>
    <property type="match status" value="1"/>
</dbReference>
<dbReference type="Proteomes" id="UP000236893">
    <property type="component" value="Unassembled WGS sequence"/>
</dbReference>
<dbReference type="InterPro" id="IPR017932">
    <property type="entry name" value="GATase_2_dom"/>
</dbReference>
<keyword evidence="4" id="KW-1185">Reference proteome</keyword>
<dbReference type="PANTHER" id="PTHR42824">
    <property type="entry name" value="GLUTAMINE AMIDOTRANSFERASE"/>
    <property type="match status" value="1"/>
</dbReference>
<dbReference type="Gene3D" id="3.60.20.10">
    <property type="entry name" value="Glutamine Phosphoribosylpyrophosphate, subunit 1, domain 1"/>
    <property type="match status" value="1"/>
</dbReference>